<dbReference type="OrthoDB" id="5429547at2"/>
<dbReference type="EMBL" id="REFJ01000004">
    <property type="protein sequence ID" value="RMA79523.1"/>
    <property type="molecule type" value="Genomic_DNA"/>
</dbReference>
<proteinExistence type="predicted"/>
<organism evidence="1 2">
    <name type="scientific">Umboniibacter marinipuniceus</name>
    <dbReference type="NCBI Taxonomy" id="569599"/>
    <lineage>
        <taxon>Bacteria</taxon>
        <taxon>Pseudomonadati</taxon>
        <taxon>Pseudomonadota</taxon>
        <taxon>Gammaproteobacteria</taxon>
        <taxon>Cellvibrionales</taxon>
        <taxon>Cellvibrionaceae</taxon>
        <taxon>Umboniibacter</taxon>
    </lineage>
</organism>
<dbReference type="Proteomes" id="UP000267187">
    <property type="component" value="Unassembled WGS sequence"/>
</dbReference>
<comment type="caution">
    <text evidence="1">The sequence shown here is derived from an EMBL/GenBank/DDBJ whole genome shotgun (WGS) entry which is preliminary data.</text>
</comment>
<keyword evidence="2" id="KW-1185">Reference proteome</keyword>
<evidence type="ECO:0008006" key="3">
    <source>
        <dbReference type="Google" id="ProtNLM"/>
    </source>
</evidence>
<reference evidence="1 2" key="1">
    <citation type="submission" date="2018-10" db="EMBL/GenBank/DDBJ databases">
        <title>Genomic Encyclopedia of Type Strains, Phase IV (KMG-IV): sequencing the most valuable type-strain genomes for metagenomic binning, comparative biology and taxonomic classification.</title>
        <authorList>
            <person name="Goeker M."/>
        </authorList>
    </citation>
    <scope>NUCLEOTIDE SEQUENCE [LARGE SCALE GENOMIC DNA]</scope>
    <source>
        <strain evidence="1 2">DSM 25080</strain>
    </source>
</reference>
<dbReference type="SUPFAM" id="SSF64182">
    <property type="entry name" value="DHH phosphoesterases"/>
    <property type="match status" value="1"/>
</dbReference>
<evidence type="ECO:0000313" key="1">
    <source>
        <dbReference type="EMBL" id="RMA79523.1"/>
    </source>
</evidence>
<gene>
    <name evidence="1" type="ORF">DFR27_1964</name>
</gene>
<dbReference type="RefSeq" id="WP_121877275.1">
    <property type="nucleotide sequence ID" value="NZ_REFJ01000004.1"/>
</dbReference>
<sequence length="319" mass="34583">MAHYDVFNGDADGVLSLVQLRLAHPANSVLITGVKRDISLLKQVSPDVGDSITVLDVSMEKNAEALDSVLDLGAEVTYIDHHRAGHIPAHGSLSAHINLDANTCTALIVDELLNGTYHAWAIAAAYGDNLIAKADSLVAAAEYNEGQREFLKELGTLVNYNGYGEHIGDLHFHPAELFKRLVKSLSPFELREDKSSVFYELKSAYEADMSELDEVEACYSTKVVEAFRLPHKLWAKRVSGVFGNELANTAPNRAHVVFTDNADGTLMVSLRAPLANKQGAGDICSQFPTGGGRAAAAGVNKLPEHMMSDFLGVVERYYA</sequence>
<protein>
    <recommendedName>
        <fullName evidence="3">DHH family phosphoesterase</fullName>
    </recommendedName>
</protein>
<name>A0A3M0A3G7_9GAMM</name>
<evidence type="ECO:0000313" key="2">
    <source>
        <dbReference type="Proteomes" id="UP000267187"/>
    </source>
</evidence>
<accession>A0A3M0A3G7</accession>
<dbReference type="InterPro" id="IPR038763">
    <property type="entry name" value="DHH_sf"/>
</dbReference>
<dbReference type="AlphaFoldDB" id="A0A3M0A3G7"/>